<evidence type="ECO:0000313" key="2">
    <source>
        <dbReference type="EMBL" id="KAL0452144.1"/>
    </source>
</evidence>
<comment type="caution">
    <text evidence="2">The sequence shown here is derived from an EMBL/GenBank/DDBJ whole genome shotgun (WGS) entry which is preliminary data.</text>
</comment>
<dbReference type="InterPro" id="IPR038765">
    <property type="entry name" value="Papain-like_cys_pep_sf"/>
</dbReference>
<dbReference type="PANTHER" id="PTHR12419:SF90">
    <property type="entry name" value="OS02G0819500 PROTEIN"/>
    <property type="match status" value="1"/>
</dbReference>
<accession>A0AAW2XG27</accession>
<evidence type="ECO:0000256" key="1">
    <source>
        <dbReference type="ARBA" id="ARBA00010407"/>
    </source>
</evidence>
<dbReference type="GO" id="GO:0016579">
    <property type="term" value="P:protein deubiquitination"/>
    <property type="evidence" value="ECO:0007669"/>
    <property type="project" value="TreeGrafter"/>
</dbReference>
<gene>
    <name evidence="2" type="ORF">Slati_1192500</name>
</gene>
<dbReference type="InterPro" id="IPR050704">
    <property type="entry name" value="Peptidase_C85-like"/>
</dbReference>
<protein>
    <submittedName>
        <fullName evidence="2">OVARIAN TUMOR DOMAIN-containing deubiquitinating enzyme 9</fullName>
    </submittedName>
</protein>
<dbReference type="AlphaFoldDB" id="A0AAW2XG27"/>
<name>A0AAW2XG27_9LAMI</name>
<comment type="similarity">
    <text evidence="1">Belongs to the peptidase C85 family.</text>
</comment>
<organism evidence="2">
    <name type="scientific">Sesamum latifolium</name>
    <dbReference type="NCBI Taxonomy" id="2727402"/>
    <lineage>
        <taxon>Eukaryota</taxon>
        <taxon>Viridiplantae</taxon>
        <taxon>Streptophyta</taxon>
        <taxon>Embryophyta</taxon>
        <taxon>Tracheophyta</taxon>
        <taxon>Spermatophyta</taxon>
        <taxon>Magnoliopsida</taxon>
        <taxon>eudicotyledons</taxon>
        <taxon>Gunneridae</taxon>
        <taxon>Pentapetalae</taxon>
        <taxon>asterids</taxon>
        <taxon>lamiids</taxon>
        <taxon>Lamiales</taxon>
        <taxon>Pedaliaceae</taxon>
        <taxon>Sesamum</taxon>
    </lineage>
</organism>
<proteinExistence type="inferred from homology"/>
<dbReference type="EMBL" id="JACGWN010000004">
    <property type="protein sequence ID" value="KAL0452144.1"/>
    <property type="molecule type" value="Genomic_DNA"/>
</dbReference>
<reference evidence="2" key="2">
    <citation type="journal article" date="2024" name="Plant">
        <title>Genomic evolution and insights into agronomic trait innovations of Sesamum species.</title>
        <authorList>
            <person name="Miao H."/>
            <person name="Wang L."/>
            <person name="Qu L."/>
            <person name="Liu H."/>
            <person name="Sun Y."/>
            <person name="Le M."/>
            <person name="Wang Q."/>
            <person name="Wei S."/>
            <person name="Zheng Y."/>
            <person name="Lin W."/>
            <person name="Duan Y."/>
            <person name="Cao H."/>
            <person name="Xiong S."/>
            <person name="Wang X."/>
            <person name="Wei L."/>
            <person name="Li C."/>
            <person name="Ma Q."/>
            <person name="Ju M."/>
            <person name="Zhao R."/>
            <person name="Li G."/>
            <person name="Mu C."/>
            <person name="Tian Q."/>
            <person name="Mei H."/>
            <person name="Zhang T."/>
            <person name="Gao T."/>
            <person name="Zhang H."/>
        </authorList>
    </citation>
    <scope>NUCLEOTIDE SEQUENCE</scope>
    <source>
        <strain evidence="2">KEN1</strain>
    </source>
</reference>
<reference evidence="2" key="1">
    <citation type="submission" date="2020-06" db="EMBL/GenBank/DDBJ databases">
        <authorList>
            <person name="Li T."/>
            <person name="Hu X."/>
            <person name="Zhang T."/>
            <person name="Song X."/>
            <person name="Zhang H."/>
            <person name="Dai N."/>
            <person name="Sheng W."/>
            <person name="Hou X."/>
            <person name="Wei L."/>
        </authorList>
    </citation>
    <scope>NUCLEOTIDE SEQUENCE</scope>
    <source>
        <strain evidence="2">KEN1</strain>
        <tissue evidence="2">Leaf</tissue>
    </source>
</reference>
<dbReference type="SUPFAM" id="SSF54001">
    <property type="entry name" value="Cysteine proteinases"/>
    <property type="match status" value="1"/>
</dbReference>
<dbReference type="GO" id="GO:0004843">
    <property type="term" value="F:cysteine-type deubiquitinase activity"/>
    <property type="evidence" value="ECO:0007669"/>
    <property type="project" value="TreeGrafter"/>
</dbReference>
<sequence length="255" mass="29394">MSRKISMYELDPDVVRWGLHLIDVCSLTNDGSQRTITCYEDFSMTESVEEGFIDPAHSMVENDEVIAQALQEELSRLDVVEESGSASSGEQYQKASVLAQDWVSPSGRHFNSEYQSDQEEEGNNDAVLVEHEESSMEDEDQDVLPEIEDESVLDGELGKRLNQMLPVPFRSLSDQIYRSPDHHKFVREQVVNQFGVKIFVITSFKDTCYIEILPQDQKSNRTIFLSFWAEVHYNSIYPLGELPSGVEKKKKRWWW</sequence>
<dbReference type="PANTHER" id="PTHR12419">
    <property type="entry name" value="OTU DOMAIN CONTAINING PROTEIN"/>
    <property type="match status" value="1"/>
</dbReference>